<keyword evidence="4" id="KW-0274">FAD</keyword>
<keyword evidence="3" id="KW-0285">Flavoprotein</keyword>
<dbReference type="Gene3D" id="3.30.465.10">
    <property type="match status" value="1"/>
</dbReference>
<gene>
    <name evidence="7" type="ORF">GCM10022402_02290</name>
</gene>
<name>A0ABP7EZP4_9ACTN</name>
<keyword evidence="8" id="KW-1185">Reference proteome</keyword>
<evidence type="ECO:0000256" key="2">
    <source>
        <dbReference type="ARBA" id="ARBA00005466"/>
    </source>
</evidence>
<dbReference type="InterPro" id="IPR006094">
    <property type="entry name" value="Oxid_FAD_bind_N"/>
</dbReference>
<dbReference type="PROSITE" id="PS51318">
    <property type="entry name" value="TAT"/>
    <property type="match status" value="1"/>
</dbReference>
<reference evidence="8" key="1">
    <citation type="journal article" date="2019" name="Int. J. Syst. Evol. Microbiol.">
        <title>The Global Catalogue of Microorganisms (GCM) 10K type strain sequencing project: providing services to taxonomists for standard genome sequencing and annotation.</title>
        <authorList>
            <consortium name="The Broad Institute Genomics Platform"/>
            <consortium name="The Broad Institute Genome Sequencing Center for Infectious Disease"/>
            <person name="Wu L."/>
            <person name="Ma J."/>
        </authorList>
    </citation>
    <scope>NUCLEOTIDE SEQUENCE [LARGE SCALE GENOMIC DNA]</scope>
    <source>
        <strain evidence="8">JCM 17137</strain>
    </source>
</reference>
<evidence type="ECO:0000256" key="4">
    <source>
        <dbReference type="ARBA" id="ARBA00022827"/>
    </source>
</evidence>
<dbReference type="Pfam" id="PF01565">
    <property type="entry name" value="FAD_binding_4"/>
    <property type="match status" value="1"/>
</dbReference>
<dbReference type="InterPro" id="IPR050432">
    <property type="entry name" value="FAD-linked_Oxidoreductases_BP"/>
</dbReference>
<evidence type="ECO:0000259" key="6">
    <source>
        <dbReference type="PROSITE" id="PS51387"/>
    </source>
</evidence>
<dbReference type="PANTHER" id="PTHR13878">
    <property type="entry name" value="GULONOLACTONE OXIDASE"/>
    <property type="match status" value="1"/>
</dbReference>
<evidence type="ECO:0000256" key="1">
    <source>
        <dbReference type="ARBA" id="ARBA00001974"/>
    </source>
</evidence>
<dbReference type="InterPro" id="IPR016167">
    <property type="entry name" value="FAD-bd_PCMH_sub1"/>
</dbReference>
<dbReference type="InterPro" id="IPR016164">
    <property type="entry name" value="FAD-linked_Oxase-like_C"/>
</dbReference>
<dbReference type="EMBL" id="BAABDD010000001">
    <property type="protein sequence ID" value="GAA3725173.1"/>
    <property type="molecule type" value="Genomic_DNA"/>
</dbReference>
<dbReference type="SUPFAM" id="SSF55103">
    <property type="entry name" value="FAD-linked oxidases, C-terminal domain"/>
    <property type="match status" value="1"/>
</dbReference>
<dbReference type="Pfam" id="PF09265">
    <property type="entry name" value="Cytokin-bind"/>
    <property type="match status" value="1"/>
</dbReference>
<dbReference type="InterPro" id="IPR016169">
    <property type="entry name" value="FAD-bd_PCMH_sub2"/>
</dbReference>
<keyword evidence="5" id="KW-0560">Oxidoreductase</keyword>
<evidence type="ECO:0000256" key="5">
    <source>
        <dbReference type="ARBA" id="ARBA00023002"/>
    </source>
</evidence>
<dbReference type="InterPro" id="IPR016166">
    <property type="entry name" value="FAD-bd_PCMH"/>
</dbReference>
<evidence type="ECO:0000313" key="8">
    <source>
        <dbReference type="Proteomes" id="UP001500908"/>
    </source>
</evidence>
<accession>A0ABP7EZP4</accession>
<feature type="domain" description="FAD-binding PCMH-type" evidence="6">
    <location>
        <begin position="70"/>
        <end position="249"/>
    </location>
</feature>
<evidence type="ECO:0000256" key="3">
    <source>
        <dbReference type="ARBA" id="ARBA00022630"/>
    </source>
</evidence>
<comment type="similarity">
    <text evidence="2">Belongs to the oxygen-dependent FAD-linked oxidoreductase family.</text>
</comment>
<comment type="caution">
    <text evidence="7">The sequence shown here is derived from an EMBL/GenBank/DDBJ whole genome shotgun (WGS) entry which is preliminary data.</text>
</comment>
<dbReference type="PROSITE" id="PS51387">
    <property type="entry name" value="FAD_PCMH"/>
    <property type="match status" value="1"/>
</dbReference>
<dbReference type="InterPro" id="IPR016170">
    <property type="entry name" value="Cytok_DH_C_sf"/>
</dbReference>
<sequence length="497" mass="54745">MSSEVSRRTVVRGMTVGTAGVVGWSALNQSWVTAASADTTDVAPVPQLDGTLETSPGSAGNFSSDFGKLTSWKPHAVLRPNSERDVEKMVTYTYWNDLKIAVNGQSGSTEADFESHSSYGQAAVPGGISIDARGLSKIHSIGSDHAVVGPGVTWAQLTDAALAEGLTPPSLPDYPHLSIGGVISVGGIGGNPQQHGLMCDTVEEIEVVTGTGRRVTASDNERRWLFRSVLAGGGQCGIIVRAKVKLVPAPSRILVFDLFYDDLSTYMADQEKVMSSGQFDFQEGELIRKDDDSGWRYKIQIGVHYSSDKPNQEKLLSGLSDNRAEAQISDYGYHDWVYRIMPFEAFLKNNGYWGEPKPWLSMVLPGSKTREFMNSVVLPELTPADLGVGFTALYPFKASKLTCPLFARPDEEVLYLFDLLRFPFPNDPGIEGMLQQNRRFYDEAVKLGAKRYLVGAVPDMDSDDWQKHFGRQWGMLRLAKWRYDPFNVLTPGQGFFD</sequence>
<dbReference type="PANTHER" id="PTHR13878:SF53">
    <property type="entry name" value="CYTOKININ DEHYDROGENASE 6"/>
    <property type="match status" value="1"/>
</dbReference>
<dbReference type="Gene3D" id="3.40.462.10">
    <property type="entry name" value="FAD-linked oxidases, C-terminal domain"/>
    <property type="match status" value="1"/>
</dbReference>
<dbReference type="InterPro" id="IPR006311">
    <property type="entry name" value="TAT_signal"/>
</dbReference>
<organism evidence="7 8">
    <name type="scientific">Salinactinospora qingdaonensis</name>
    <dbReference type="NCBI Taxonomy" id="702744"/>
    <lineage>
        <taxon>Bacteria</taxon>
        <taxon>Bacillati</taxon>
        <taxon>Actinomycetota</taxon>
        <taxon>Actinomycetes</taxon>
        <taxon>Streptosporangiales</taxon>
        <taxon>Nocardiopsidaceae</taxon>
        <taxon>Salinactinospora</taxon>
    </lineage>
</organism>
<dbReference type="InterPro" id="IPR036318">
    <property type="entry name" value="FAD-bd_PCMH-like_sf"/>
</dbReference>
<comment type="cofactor">
    <cofactor evidence="1">
        <name>FAD</name>
        <dbReference type="ChEBI" id="CHEBI:57692"/>
    </cofactor>
</comment>
<dbReference type="SUPFAM" id="SSF56176">
    <property type="entry name" value="FAD-binding/transporter-associated domain-like"/>
    <property type="match status" value="1"/>
</dbReference>
<dbReference type="InterPro" id="IPR015345">
    <property type="entry name" value="Cytokinin_DH_FAD/cytokin-bd"/>
</dbReference>
<dbReference type="RefSeq" id="WP_344966350.1">
    <property type="nucleotide sequence ID" value="NZ_BAABDD010000001.1"/>
</dbReference>
<dbReference type="Gene3D" id="3.30.43.10">
    <property type="entry name" value="Uridine Diphospho-n-acetylenolpyruvylglucosamine Reductase, domain 2"/>
    <property type="match status" value="2"/>
</dbReference>
<proteinExistence type="inferred from homology"/>
<protein>
    <recommendedName>
        <fullName evidence="6">FAD-binding PCMH-type domain-containing protein</fullName>
    </recommendedName>
</protein>
<evidence type="ECO:0000313" key="7">
    <source>
        <dbReference type="EMBL" id="GAA3725173.1"/>
    </source>
</evidence>
<dbReference type="Proteomes" id="UP001500908">
    <property type="component" value="Unassembled WGS sequence"/>
</dbReference>